<dbReference type="CDD" id="cd00093">
    <property type="entry name" value="HTH_XRE"/>
    <property type="match status" value="1"/>
</dbReference>
<keyword evidence="5" id="KW-1185">Reference proteome</keyword>
<organism evidence="4 5">
    <name type="scientific">Lentilactobacillus kisonensis DSM 19906 = JCM 15041</name>
    <dbReference type="NCBI Taxonomy" id="1423766"/>
    <lineage>
        <taxon>Bacteria</taxon>
        <taxon>Bacillati</taxon>
        <taxon>Bacillota</taxon>
        <taxon>Bacilli</taxon>
        <taxon>Lactobacillales</taxon>
        <taxon>Lactobacillaceae</taxon>
        <taxon>Lentilactobacillus</taxon>
    </lineage>
</organism>
<dbReference type="PROSITE" id="PS50943">
    <property type="entry name" value="HTH_CROC1"/>
    <property type="match status" value="1"/>
</dbReference>
<comment type="caution">
    <text evidence="4">The sequence shown here is derived from an EMBL/GenBank/DDBJ whole genome shotgun (WGS) entry which is preliminary data.</text>
</comment>
<name>A0A0R1NUQ7_9LACO</name>
<dbReference type="Gene3D" id="1.10.260.40">
    <property type="entry name" value="lambda repressor-like DNA-binding domains"/>
    <property type="match status" value="1"/>
</dbReference>
<keyword evidence="2" id="KW-0472">Membrane</keyword>
<dbReference type="EMBL" id="AZEB01000010">
    <property type="protein sequence ID" value="KRL22036.1"/>
    <property type="molecule type" value="Genomic_DNA"/>
</dbReference>
<dbReference type="InterPro" id="IPR001387">
    <property type="entry name" value="Cro/C1-type_HTH"/>
</dbReference>
<sequence>MYVTNQLIRLRKQFGFTQTDVAKKIHVSRQTVSHWENGRTYPDIQSLQLLCELYDVSLTDLVSGDLTVMKGNLKRQRIGRLMVVIIGCIILTYLSLLTMRWVPVGIAMMLVATFATLGVVFSIILITQTKFLELNTYRQILHYLKTGEANPVKKSTKQRTVIIVTSALLGAAIGLTLTLLIGIFILGWHF</sequence>
<dbReference type="PANTHER" id="PTHR46558">
    <property type="entry name" value="TRACRIPTIONAL REGULATORY PROTEIN-RELATED-RELATED"/>
    <property type="match status" value="1"/>
</dbReference>
<evidence type="ECO:0000259" key="3">
    <source>
        <dbReference type="PROSITE" id="PS50943"/>
    </source>
</evidence>
<proteinExistence type="predicted"/>
<evidence type="ECO:0000256" key="1">
    <source>
        <dbReference type="ARBA" id="ARBA00023125"/>
    </source>
</evidence>
<keyword evidence="2" id="KW-1133">Transmembrane helix</keyword>
<feature type="domain" description="HTH cro/C1-type" evidence="3">
    <location>
        <begin position="7"/>
        <end position="61"/>
    </location>
</feature>
<feature type="transmembrane region" description="Helical" evidence="2">
    <location>
        <begin position="102"/>
        <end position="126"/>
    </location>
</feature>
<dbReference type="PANTHER" id="PTHR46558:SF15">
    <property type="entry name" value="HELIX-TURN-HELIX DOMAIN PROTEIN"/>
    <property type="match status" value="1"/>
</dbReference>
<dbReference type="Proteomes" id="UP000051439">
    <property type="component" value="Unassembled WGS sequence"/>
</dbReference>
<gene>
    <name evidence="4" type="ORF">FC98_GL000332</name>
</gene>
<evidence type="ECO:0000256" key="2">
    <source>
        <dbReference type="SAM" id="Phobius"/>
    </source>
</evidence>
<feature type="transmembrane region" description="Helical" evidence="2">
    <location>
        <begin position="78"/>
        <end position="96"/>
    </location>
</feature>
<feature type="transmembrane region" description="Helical" evidence="2">
    <location>
        <begin position="161"/>
        <end position="188"/>
    </location>
</feature>
<dbReference type="SMART" id="SM00530">
    <property type="entry name" value="HTH_XRE"/>
    <property type="match status" value="1"/>
</dbReference>
<evidence type="ECO:0000313" key="4">
    <source>
        <dbReference type="EMBL" id="KRL22036.1"/>
    </source>
</evidence>
<dbReference type="Pfam" id="PF01381">
    <property type="entry name" value="HTH_3"/>
    <property type="match status" value="1"/>
</dbReference>
<evidence type="ECO:0000313" key="5">
    <source>
        <dbReference type="Proteomes" id="UP000051439"/>
    </source>
</evidence>
<dbReference type="SUPFAM" id="SSF47413">
    <property type="entry name" value="lambda repressor-like DNA-binding domains"/>
    <property type="match status" value="1"/>
</dbReference>
<keyword evidence="1 4" id="KW-0238">DNA-binding</keyword>
<accession>A0A0R1NUQ7</accession>
<keyword evidence="2" id="KW-0812">Transmembrane</keyword>
<dbReference type="GO" id="GO:0003677">
    <property type="term" value="F:DNA binding"/>
    <property type="evidence" value="ECO:0007669"/>
    <property type="project" value="UniProtKB-KW"/>
</dbReference>
<reference evidence="4 5" key="1">
    <citation type="journal article" date="2015" name="Genome Announc.">
        <title>Expanding the biotechnology potential of lactobacilli through comparative genomics of 213 strains and associated genera.</title>
        <authorList>
            <person name="Sun Z."/>
            <person name="Harris H.M."/>
            <person name="McCann A."/>
            <person name="Guo C."/>
            <person name="Argimon S."/>
            <person name="Zhang W."/>
            <person name="Yang X."/>
            <person name="Jeffery I.B."/>
            <person name="Cooney J.C."/>
            <person name="Kagawa T.F."/>
            <person name="Liu W."/>
            <person name="Song Y."/>
            <person name="Salvetti E."/>
            <person name="Wrobel A."/>
            <person name="Rasinkangas P."/>
            <person name="Parkhill J."/>
            <person name="Rea M.C."/>
            <person name="O'Sullivan O."/>
            <person name="Ritari J."/>
            <person name="Douillard F.P."/>
            <person name="Paul Ross R."/>
            <person name="Yang R."/>
            <person name="Briner A.E."/>
            <person name="Felis G.E."/>
            <person name="de Vos W.M."/>
            <person name="Barrangou R."/>
            <person name="Klaenhammer T.R."/>
            <person name="Caufield P.W."/>
            <person name="Cui Y."/>
            <person name="Zhang H."/>
            <person name="O'Toole P.W."/>
        </authorList>
    </citation>
    <scope>NUCLEOTIDE SEQUENCE [LARGE SCALE GENOMIC DNA]</scope>
    <source>
        <strain evidence="4 5">DSM 19906</strain>
    </source>
</reference>
<dbReference type="PATRIC" id="fig|1423766.4.peg.331"/>
<dbReference type="AlphaFoldDB" id="A0A0R1NUQ7"/>
<dbReference type="RefSeq" id="WP_008856546.1">
    <property type="nucleotide sequence ID" value="NZ_AZEB01000010.1"/>
</dbReference>
<dbReference type="InterPro" id="IPR010982">
    <property type="entry name" value="Lambda_DNA-bd_dom_sf"/>
</dbReference>
<protein>
    <submittedName>
        <fullName evidence="4">DNA-binding helix-turn-helix protein</fullName>
    </submittedName>
</protein>